<evidence type="ECO:0000256" key="2">
    <source>
        <dbReference type="ARBA" id="ARBA00023015"/>
    </source>
</evidence>
<dbReference type="PANTHER" id="PTHR30346">
    <property type="entry name" value="TRANSCRIPTIONAL DUAL REGULATOR HCAR-RELATED"/>
    <property type="match status" value="1"/>
</dbReference>
<dbReference type="InterPro" id="IPR036388">
    <property type="entry name" value="WH-like_DNA-bd_sf"/>
</dbReference>
<name>A0A4R1J7Y6_9GAMM</name>
<dbReference type="PANTHER" id="PTHR30346:SF30">
    <property type="entry name" value="SMALL NEUTRAL PROTEASE REGULATORY PROTEIN"/>
    <property type="match status" value="1"/>
</dbReference>
<dbReference type="Pfam" id="PF00126">
    <property type="entry name" value="HTH_1"/>
    <property type="match status" value="1"/>
</dbReference>
<keyword evidence="4" id="KW-0804">Transcription</keyword>
<evidence type="ECO:0000313" key="7">
    <source>
        <dbReference type="Proteomes" id="UP000295565"/>
    </source>
</evidence>
<sequence length="292" mass="32393">MELRQLRYFLAVAECAHFTRAAEQLGMAQPPLSRQIQSLEREIGTALFIRASRGVRLTAAGELFKVRALQILADSAQAMSEVQSLARGVSGHLSIGFAGSIAFHPKVPRAIRSFRAAYPDVHLSSHENDSIQLVESVLSSRLDCAFVREPLDCGDLQRLALVSEELVLVVPTLHRLSREPIVDVAMLADEPFIMFPRAIGTHLYDYIIHSCQQAGFIPTIQMESPQVSSIVNMVAAGFGISLIPASMKFIQLPGVCFVPVRPILYSTVTFIYRRYERSALVLNLLKMLDQEN</sequence>
<dbReference type="GO" id="GO:0032993">
    <property type="term" value="C:protein-DNA complex"/>
    <property type="evidence" value="ECO:0007669"/>
    <property type="project" value="TreeGrafter"/>
</dbReference>
<dbReference type="PROSITE" id="PS50931">
    <property type="entry name" value="HTH_LYSR"/>
    <property type="match status" value="1"/>
</dbReference>
<evidence type="ECO:0000256" key="4">
    <source>
        <dbReference type="ARBA" id="ARBA00023163"/>
    </source>
</evidence>
<keyword evidence="3" id="KW-0238">DNA-binding</keyword>
<dbReference type="InterPro" id="IPR005119">
    <property type="entry name" value="LysR_subst-bd"/>
</dbReference>
<reference evidence="6 7" key="1">
    <citation type="submission" date="2019-03" db="EMBL/GenBank/DDBJ databases">
        <title>Genomic Encyclopedia of Type Strains, Phase IV (KMG-IV): sequencing the most valuable type-strain genomes for metagenomic binning, comparative biology and taxonomic classification.</title>
        <authorList>
            <person name="Goeker M."/>
        </authorList>
    </citation>
    <scope>NUCLEOTIDE SEQUENCE [LARGE SCALE GENOMIC DNA]</scope>
    <source>
        <strain evidence="6 7">DSM 18577</strain>
    </source>
</reference>
<evidence type="ECO:0000256" key="3">
    <source>
        <dbReference type="ARBA" id="ARBA00023125"/>
    </source>
</evidence>
<proteinExistence type="inferred from homology"/>
<dbReference type="RefSeq" id="WP_131914412.1">
    <property type="nucleotide sequence ID" value="NZ_OU594967.1"/>
</dbReference>
<dbReference type="Gene3D" id="3.40.190.10">
    <property type="entry name" value="Periplasmic binding protein-like II"/>
    <property type="match status" value="2"/>
</dbReference>
<keyword evidence="7" id="KW-1185">Reference proteome</keyword>
<protein>
    <submittedName>
        <fullName evidence="6">LysR family transcriptional regulator</fullName>
    </submittedName>
</protein>
<dbReference type="OrthoDB" id="5289754at2"/>
<dbReference type="FunFam" id="1.10.10.10:FF:000001">
    <property type="entry name" value="LysR family transcriptional regulator"/>
    <property type="match status" value="1"/>
</dbReference>
<organism evidence="6 7">
    <name type="scientific">Celerinatantimonas diazotrophica</name>
    <dbReference type="NCBI Taxonomy" id="412034"/>
    <lineage>
        <taxon>Bacteria</taxon>
        <taxon>Pseudomonadati</taxon>
        <taxon>Pseudomonadota</taxon>
        <taxon>Gammaproteobacteria</taxon>
        <taxon>Celerinatantimonadaceae</taxon>
        <taxon>Celerinatantimonas</taxon>
    </lineage>
</organism>
<evidence type="ECO:0000259" key="5">
    <source>
        <dbReference type="PROSITE" id="PS50931"/>
    </source>
</evidence>
<accession>A0A4R1J7Y6</accession>
<dbReference type="GO" id="GO:0003700">
    <property type="term" value="F:DNA-binding transcription factor activity"/>
    <property type="evidence" value="ECO:0007669"/>
    <property type="project" value="InterPro"/>
</dbReference>
<dbReference type="Proteomes" id="UP000295565">
    <property type="component" value="Unassembled WGS sequence"/>
</dbReference>
<dbReference type="Gene3D" id="1.10.10.10">
    <property type="entry name" value="Winged helix-like DNA-binding domain superfamily/Winged helix DNA-binding domain"/>
    <property type="match status" value="1"/>
</dbReference>
<evidence type="ECO:0000313" key="6">
    <source>
        <dbReference type="EMBL" id="TCK46414.1"/>
    </source>
</evidence>
<feature type="domain" description="HTH lysR-type" evidence="5">
    <location>
        <begin position="1"/>
        <end position="58"/>
    </location>
</feature>
<dbReference type="InterPro" id="IPR036390">
    <property type="entry name" value="WH_DNA-bd_sf"/>
</dbReference>
<dbReference type="AlphaFoldDB" id="A0A4R1J7Y6"/>
<comment type="caution">
    <text evidence="6">The sequence shown here is derived from an EMBL/GenBank/DDBJ whole genome shotgun (WGS) entry which is preliminary data.</text>
</comment>
<dbReference type="SUPFAM" id="SSF53850">
    <property type="entry name" value="Periplasmic binding protein-like II"/>
    <property type="match status" value="1"/>
</dbReference>
<dbReference type="SUPFAM" id="SSF46785">
    <property type="entry name" value="Winged helix' DNA-binding domain"/>
    <property type="match status" value="1"/>
</dbReference>
<comment type="similarity">
    <text evidence="1">Belongs to the LysR transcriptional regulatory family.</text>
</comment>
<evidence type="ECO:0000256" key="1">
    <source>
        <dbReference type="ARBA" id="ARBA00009437"/>
    </source>
</evidence>
<gene>
    <name evidence="6" type="ORF">EV690_3694</name>
</gene>
<dbReference type="Pfam" id="PF03466">
    <property type="entry name" value="LysR_substrate"/>
    <property type="match status" value="1"/>
</dbReference>
<dbReference type="GO" id="GO:0003677">
    <property type="term" value="F:DNA binding"/>
    <property type="evidence" value="ECO:0007669"/>
    <property type="project" value="UniProtKB-KW"/>
</dbReference>
<dbReference type="EMBL" id="SMGD01000019">
    <property type="protein sequence ID" value="TCK46414.1"/>
    <property type="molecule type" value="Genomic_DNA"/>
</dbReference>
<keyword evidence="2" id="KW-0805">Transcription regulation</keyword>
<dbReference type="InterPro" id="IPR000847">
    <property type="entry name" value="LysR_HTH_N"/>
</dbReference>
<dbReference type="PRINTS" id="PR00039">
    <property type="entry name" value="HTHLYSR"/>
</dbReference>